<dbReference type="EMBL" id="BMND01000005">
    <property type="protein sequence ID" value="GGN40554.1"/>
    <property type="molecule type" value="Genomic_DNA"/>
</dbReference>
<gene>
    <name evidence="2" type="ORF">GCM10012285_18810</name>
</gene>
<evidence type="ECO:0000313" key="2">
    <source>
        <dbReference type="EMBL" id="GGN40554.1"/>
    </source>
</evidence>
<reference evidence="3" key="1">
    <citation type="journal article" date="2019" name="Int. J. Syst. Evol. Microbiol.">
        <title>The Global Catalogue of Microorganisms (GCM) 10K type strain sequencing project: providing services to taxonomists for standard genome sequencing and annotation.</title>
        <authorList>
            <consortium name="The Broad Institute Genomics Platform"/>
            <consortium name="The Broad Institute Genome Sequencing Center for Infectious Disease"/>
            <person name="Wu L."/>
            <person name="Ma J."/>
        </authorList>
    </citation>
    <scope>NUCLEOTIDE SEQUENCE [LARGE SCALE GENOMIC DNA]</scope>
    <source>
        <strain evidence="3">CGMCC 4.7323</strain>
    </source>
</reference>
<keyword evidence="3" id="KW-1185">Reference proteome</keyword>
<dbReference type="Proteomes" id="UP000600080">
    <property type="component" value="Unassembled WGS sequence"/>
</dbReference>
<sequence length="75" mass="8315">MERPPVPRAVRGRCAVAAEHRGPGASRVLSVRLRWLRSLTEEPTEPKGPTGPNGPYRTLHLYSAGKRANTQEHHP</sequence>
<proteinExistence type="predicted"/>
<protein>
    <submittedName>
        <fullName evidence="2">Uncharacterized protein</fullName>
    </submittedName>
</protein>
<organism evidence="2 3">
    <name type="scientific">Streptomyces kronopolitis</name>
    <dbReference type="NCBI Taxonomy" id="1612435"/>
    <lineage>
        <taxon>Bacteria</taxon>
        <taxon>Bacillati</taxon>
        <taxon>Actinomycetota</taxon>
        <taxon>Actinomycetes</taxon>
        <taxon>Kitasatosporales</taxon>
        <taxon>Streptomycetaceae</taxon>
        <taxon>Streptomyces</taxon>
    </lineage>
</organism>
<comment type="caution">
    <text evidence="2">The sequence shown here is derived from an EMBL/GenBank/DDBJ whole genome shotgun (WGS) entry which is preliminary data.</text>
</comment>
<evidence type="ECO:0000256" key="1">
    <source>
        <dbReference type="SAM" id="MobiDB-lite"/>
    </source>
</evidence>
<feature type="region of interest" description="Disordered" evidence="1">
    <location>
        <begin position="39"/>
        <end position="75"/>
    </location>
</feature>
<evidence type="ECO:0000313" key="3">
    <source>
        <dbReference type="Proteomes" id="UP000600080"/>
    </source>
</evidence>
<accession>A0ABQ2J9J4</accession>
<name>A0ABQ2J9J4_9ACTN</name>